<reference evidence="1 2" key="1">
    <citation type="submission" date="2018-10" db="EMBL/GenBank/DDBJ databases">
        <authorList>
            <person name="Ekblom R."/>
            <person name="Jareborg N."/>
        </authorList>
    </citation>
    <scope>NUCLEOTIDE SEQUENCE [LARGE SCALE GENOMIC DNA]</scope>
    <source>
        <tissue evidence="1">Muscle</tissue>
    </source>
</reference>
<accession>A0A9X9LEJ0</accession>
<gene>
    <name evidence="1" type="ORF">BN2614_LOCUS3</name>
</gene>
<dbReference type="AlphaFoldDB" id="A0A9X9LEJ0"/>
<evidence type="ECO:0000313" key="2">
    <source>
        <dbReference type="Proteomes" id="UP000269945"/>
    </source>
</evidence>
<protein>
    <submittedName>
        <fullName evidence="1">Uncharacterized protein</fullName>
    </submittedName>
</protein>
<sequence length="97" mass="10528">MEWLVSDTCEADFSCLEGPELCGPSLYPAAVVFPPGTRRPEWSCAGTSPLLGGVGRKWPARPRLRSGHRSAHFPVERPLEGSEPPGLAMYGVEARVH</sequence>
<organism evidence="1 2">
    <name type="scientific">Gulo gulo</name>
    <name type="common">Wolverine</name>
    <name type="synonym">Gluton</name>
    <dbReference type="NCBI Taxonomy" id="48420"/>
    <lineage>
        <taxon>Eukaryota</taxon>
        <taxon>Metazoa</taxon>
        <taxon>Chordata</taxon>
        <taxon>Craniata</taxon>
        <taxon>Vertebrata</taxon>
        <taxon>Euteleostomi</taxon>
        <taxon>Mammalia</taxon>
        <taxon>Eutheria</taxon>
        <taxon>Laurasiatheria</taxon>
        <taxon>Carnivora</taxon>
        <taxon>Caniformia</taxon>
        <taxon>Musteloidea</taxon>
        <taxon>Mustelidae</taxon>
        <taxon>Guloninae</taxon>
        <taxon>Gulo</taxon>
    </lineage>
</organism>
<evidence type="ECO:0000313" key="1">
    <source>
        <dbReference type="EMBL" id="VCW66179.1"/>
    </source>
</evidence>
<keyword evidence="2" id="KW-1185">Reference proteome</keyword>
<name>A0A9X9LEJ0_GULGU</name>
<dbReference type="Proteomes" id="UP000269945">
    <property type="component" value="Unassembled WGS sequence"/>
</dbReference>
<proteinExistence type="predicted"/>
<comment type="caution">
    <text evidence="1">The sequence shown here is derived from an EMBL/GenBank/DDBJ whole genome shotgun (WGS) entry which is preliminary data.</text>
</comment>
<dbReference type="EMBL" id="CYRY02001538">
    <property type="protein sequence ID" value="VCW66179.1"/>
    <property type="molecule type" value="Genomic_DNA"/>
</dbReference>